<accession>A0A8H7WHM1</accession>
<comment type="caution">
    <text evidence="2">The sequence shown here is derived from an EMBL/GenBank/DDBJ whole genome shotgun (WGS) entry which is preliminary data.</text>
</comment>
<sequence>MSLVRLIISKATTAAEEMKASNKNFHPQRHQTYSIKSDVDSVHSPSSPPATEDQIDDEPSQLFLNRHRTFCRTCGWGPAKDDITNTHPQPQAMLQMVSDLKKDMQSTDPMKFTQDALDAFKVQWWNCEGEYLEDNVGNACDGLPVFASRDFSPRSGEKMTSTSLSRIRRCMQLSTNCS</sequence>
<feature type="region of interest" description="Disordered" evidence="1">
    <location>
        <begin position="35"/>
        <end position="56"/>
    </location>
</feature>
<dbReference type="OrthoDB" id="10498317at2759"/>
<gene>
    <name evidence="2" type="ORF">IFR04_001810</name>
</gene>
<name>A0A8H7WHM1_9HELO</name>
<protein>
    <submittedName>
        <fullName evidence="2">Uncharacterized protein</fullName>
    </submittedName>
</protein>
<proteinExistence type="predicted"/>
<dbReference type="Proteomes" id="UP000664132">
    <property type="component" value="Unassembled WGS sequence"/>
</dbReference>
<organism evidence="2 3">
    <name type="scientific">Cadophora malorum</name>
    <dbReference type="NCBI Taxonomy" id="108018"/>
    <lineage>
        <taxon>Eukaryota</taxon>
        <taxon>Fungi</taxon>
        <taxon>Dikarya</taxon>
        <taxon>Ascomycota</taxon>
        <taxon>Pezizomycotina</taxon>
        <taxon>Leotiomycetes</taxon>
        <taxon>Helotiales</taxon>
        <taxon>Ploettnerulaceae</taxon>
        <taxon>Cadophora</taxon>
    </lineage>
</organism>
<reference evidence="2" key="1">
    <citation type="submission" date="2021-02" db="EMBL/GenBank/DDBJ databases">
        <title>Genome sequence Cadophora malorum strain M34.</title>
        <authorList>
            <person name="Stefanovic E."/>
            <person name="Vu D."/>
            <person name="Scully C."/>
            <person name="Dijksterhuis J."/>
            <person name="Roader J."/>
            <person name="Houbraken J."/>
        </authorList>
    </citation>
    <scope>NUCLEOTIDE SEQUENCE</scope>
    <source>
        <strain evidence="2">M34</strain>
    </source>
</reference>
<evidence type="ECO:0000313" key="3">
    <source>
        <dbReference type="Proteomes" id="UP000664132"/>
    </source>
</evidence>
<dbReference type="EMBL" id="JAFJYH010000014">
    <property type="protein sequence ID" value="KAG4425040.1"/>
    <property type="molecule type" value="Genomic_DNA"/>
</dbReference>
<dbReference type="AlphaFoldDB" id="A0A8H7WHM1"/>
<evidence type="ECO:0000313" key="2">
    <source>
        <dbReference type="EMBL" id="KAG4425040.1"/>
    </source>
</evidence>
<evidence type="ECO:0000256" key="1">
    <source>
        <dbReference type="SAM" id="MobiDB-lite"/>
    </source>
</evidence>
<keyword evidence="3" id="KW-1185">Reference proteome</keyword>